<evidence type="ECO:0000256" key="5">
    <source>
        <dbReference type="ARBA" id="ARBA00022529"/>
    </source>
</evidence>
<sequence length="70" mass="8357">MRLLLLTLTVLLFLSQLTPGDTQKCWNLRGKCRPRCFKREEVYVYCTNSKYCCVKPKYLPKHMPWLFGKV</sequence>
<evidence type="ECO:0000256" key="4">
    <source>
        <dbReference type="ARBA" id="ARBA00022525"/>
    </source>
</evidence>
<protein>
    <recommendedName>
        <fullName evidence="10">Beta-defensin</fullName>
    </recommendedName>
</protein>
<name>A0ABM1VLG8_ECHTE</name>
<evidence type="ECO:0000256" key="6">
    <source>
        <dbReference type="ARBA" id="ARBA00022729"/>
    </source>
</evidence>
<keyword evidence="8 10" id="KW-0044">Antibiotic</keyword>
<evidence type="ECO:0000256" key="1">
    <source>
        <dbReference type="ARBA" id="ARBA00002878"/>
    </source>
</evidence>
<dbReference type="PANTHER" id="PTHR15001:SF3">
    <property type="entry name" value="BETA-DEFENSIN 123"/>
    <property type="match status" value="1"/>
</dbReference>
<evidence type="ECO:0000256" key="9">
    <source>
        <dbReference type="ARBA" id="ARBA00023157"/>
    </source>
</evidence>
<keyword evidence="6 10" id="KW-0732">Signal</keyword>
<keyword evidence="7 10" id="KW-0211">Defensin</keyword>
<dbReference type="Proteomes" id="UP000694863">
    <property type="component" value="Unplaced"/>
</dbReference>
<comment type="function">
    <text evidence="1 10">Has antibacterial activity.</text>
</comment>
<keyword evidence="5 10" id="KW-0929">Antimicrobial</keyword>
<evidence type="ECO:0000256" key="7">
    <source>
        <dbReference type="ARBA" id="ARBA00022940"/>
    </source>
</evidence>
<comment type="similarity">
    <text evidence="3 10">Belongs to the beta-defensin family.</text>
</comment>
<feature type="signal peptide" evidence="10">
    <location>
        <begin position="1"/>
        <end position="22"/>
    </location>
</feature>
<accession>A0ABM1VLG8</accession>
<feature type="chain" id="PRO_5044967813" description="Beta-defensin" evidence="10">
    <location>
        <begin position="23"/>
        <end position="70"/>
    </location>
</feature>
<evidence type="ECO:0000256" key="3">
    <source>
        <dbReference type="ARBA" id="ARBA00007371"/>
    </source>
</evidence>
<dbReference type="Pfam" id="PF13841">
    <property type="entry name" value="Defensin_beta_2"/>
    <property type="match status" value="1"/>
</dbReference>
<evidence type="ECO:0000313" key="13">
    <source>
        <dbReference type="RefSeq" id="XP_030742942.1"/>
    </source>
</evidence>
<dbReference type="Gene3D" id="3.10.360.10">
    <property type="entry name" value="Antimicrobial Peptide, Beta-defensin 2, Chain A"/>
    <property type="match status" value="1"/>
</dbReference>
<organism evidence="12 13">
    <name type="scientific">Echinops telfairi</name>
    <name type="common">Lesser hedgehog tenrec</name>
    <dbReference type="NCBI Taxonomy" id="9371"/>
    <lineage>
        <taxon>Eukaryota</taxon>
        <taxon>Metazoa</taxon>
        <taxon>Chordata</taxon>
        <taxon>Craniata</taxon>
        <taxon>Vertebrata</taxon>
        <taxon>Euteleostomi</taxon>
        <taxon>Mammalia</taxon>
        <taxon>Eutheria</taxon>
        <taxon>Afrotheria</taxon>
        <taxon>Tenrecidae</taxon>
        <taxon>Tenrecinae</taxon>
        <taxon>Echinops</taxon>
    </lineage>
</organism>
<dbReference type="InterPro" id="IPR025933">
    <property type="entry name" value="Beta_defensin_dom"/>
</dbReference>
<feature type="domain" description="Beta-defensin" evidence="11">
    <location>
        <begin position="24"/>
        <end position="53"/>
    </location>
</feature>
<gene>
    <name evidence="13" type="primary">DEFB123</name>
</gene>
<comment type="subcellular location">
    <subcellularLocation>
        <location evidence="2 10">Secreted</location>
    </subcellularLocation>
</comment>
<evidence type="ECO:0000256" key="8">
    <source>
        <dbReference type="ARBA" id="ARBA00023022"/>
    </source>
</evidence>
<evidence type="ECO:0000256" key="10">
    <source>
        <dbReference type="RuleBase" id="RU231113"/>
    </source>
</evidence>
<keyword evidence="4 10" id="KW-0964">Secreted</keyword>
<evidence type="ECO:0000259" key="11">
    <source>
        <dbReference type="Pfam" id="PF13841"/>
    </source>
</evidence>
<dbReference type="GeneID" id="115871346"/>
<reference evidence="13" key="1">
    <citation type="submission" date="2025-08" db="UniProtKB">
        <authorList>
            <consortium name="RefSeq"/>
        </authorList>
    </citation>
    <scope>IDENTIFICATION</scope>
</reference>
<evidence type="ECO:0000256" key="2">
    <source>
        <dbReference type="ARBA" id="ARBA00004613"/>
    </source>
</evidence>
<keyword evidence="12" id="KW-1185">Reference proteome</keyword>
<dbReference type="RefSeq" id="XP_030742942.1">
    <property type="nucleotide sequence ID" value="XM_030887082.2"/>
</dbReference>
<keyword evidence="9" id="KW-1015">Disulfide bond</keyword>
<proteinExistence type="inferred from homology"/>
<dbReference type="PANTHER" id="PTHR15001">
    <property type="entry name" value="BETA-DEFENSIN 123-RELATED"/>
    <property type="match status" value="1"/>
</dbReference>
<evidence type="ECO:0000313" key="12">
    <source>
        <dbReference type="Proteomes" id="UP000694863"/>
    </source>
</evidence>
<dbReference type="InterPro" id="IPR050544">
    <property type="entry name" value="Beta-defensin"/>
</dbReference>